<name>A0A4R7TGB6_9ACTN</name>
<dbReference type="RefSeq" id="WP_133981022.1">
    <property type="nucleotide sequence ID" value="NZ_SOCE01000001.1"/>
</dbReference>
<dbReference type="AlphaFoldDB" id="A0A4R7TGB6"/>
<keyword evidence="2" id="KW-1185">Reference proteome</keyword>
<sequence length="319" mass="34819">MRAVEIACDESGFSGTNLLDPRTPVITHAAVDLPAAEAAEVLGRVRANSRHLQSEYKSTQLLRQRSAVECLLESLAGAASVQLIDKRFFVVYRMVDFLLGEPTYAAGTSLAPGLREAAAELHREAPTIFGSANWYAVLTSFVVMMRTKRHRVVNRPAVDNFFDALGRLDGDLELVGRLRGSRGRVRGVLTTLLDDRSSVPPPLEPLLIGLVETTLHWSRGERAVDIVHDEQSALTPHRVDSIRALLSGSLGSFRQVDSREHPRVQVADLLAGVARHLATEELHGCADAGLTALLQPYVLRSSLWADEASGRRLALPAEV</sequence>
<evidence type="ECO:0000313" key="2">
    <source>
        <dbReference type="Proteomes" id="UP000295151"/>
    </source>
</evidence>
<proteinExistence type="predicted"/>
<dbReference type="Proteomes" id="UP000295151">
    <property type="component" value="Unassembled WGS sequence"/>
</dbReference>
<evidence type="ECO:0008006" key="3">
    <source>
        <dbReference type="Google" id="ProtNLM"/>
    </source>
</evidence>
<dbReference type="EMBL" id="SOCE01000001">
    <property type="protein sequence ID" value="TDU91244.1"/>
    <property type="molecule type" value="Genomic_DNA"/>
</dbReference>
<dbReference type="OrthoDB" id="5521286at2"/>
<organism evidence="1 2">
    <name type="scientific">Kribbella voronezhensis</name>
    <dbReference type="NCBI Taxonomy" id="2512212"/>
    <lineage>
        <taxon>Bacteria</taxon>
        <taxon>Bacillati</taxon>
        <taxon>Actinomycetota</taxon>
        <taxon>Actinomycetes</taxon>
        <taxon>Propionibacteriales</taxon>
        <taxon>Kribbellaceae</taxon>
        <taxon>Kribbella</taxon>
    </lineage>
</organism>
<evidence type="ECO:0000313" key="1">
    <source>
        <dbReference type="EMBL" id="TDU91244.1"/>
    </source>
</evidence>
<reference evidence="1 2" key="1">
    <citation type="submission" date="2019-03" db="EMBL/GenBank/DDBJ databases">
        <title>Genomic Encyclopedia of Type Strains, Phase III (KMG-III): the genomes of soil and plant-associated and newly described type strains.</title>
        <authorList>
            <person name="Whitman W."/>
        </authorList>
    </citation>
    <scope>NUCLEOTIDE SEQUENCE [LARGE SCALE GENOMIC DNA]</scope>
    <source>
        <strain evidence="1 2">VKM Ac-2575</strain>
    </source>
</reference>
<accession>A0A4R7TGB6</accession>
<protein>
    <recommendedName>
        <fullName evidence="3">DUF3800 domain-containing protein</fullName>
    </recommendedName>
</protein>
<gene>
    <name evidence="1" type="ORF">EV138_4846</name>
</gene>
<comment type="caution">
    <text evidence="1">The sequence shown here is derived from an EMBL/GenBank/DDBJ whole genome shotgun (WGS) entry which is preliminary data.</text>
</comment>